<reference evidence="4 5" key="1">
    <citation type="submission" date="2020-08" db="EMBL/GenBank/DDBJ databases">
        <authorList>
            <person name="Koutsovoulos G."/>
            <person name="Danchin GJ E."/>
        </authorList>
    </citation>
    <scope>NUCLEOTIDE SEQUENCE [LARGE SCALE GENOMIC DNA]</scope>
</reference>
<feature type="region of interest" description="Disordered" evidence="1">
    <location>
        <begin position="211"/>
        <end position="273"/>
    </location>
</feature>
<dbReference type="EMBL" id="CAJEWN010000119">
    <property type="protein sequence ID" value="CAD2166680.1"/>
    <property type="molecule type" value="Genomic_DNA"/>
</dbReference>
<name>A0A6V7UVN0_MELEN</name>
<dbReference type="InterPro" id="IPR036465">
    <property type="entry name" value="vWFA_dom_sf"/>
</dbReference>
<dbReference type="Pfam" id="PF00092">
    <property type="entry name" value="VWA"/>
    <property type="match status" value="1"/>
</dbReference>
<evidence type="ECO:0000313" key="5">
    <source>
        <dbReference type="Proteomes" id="UP000580250"/>
    </source>
</evidence>
<dbReference type="InterPro" id="IPR050525">
    <property type="entry name" value="ECM_Assembly_Org"/>
</dbReference>
<protein>
    <recommendedName>
        <fullName evidence="3">VWFA domain-containing protein</fullName>
    </recommendedName>
</protein>
<dbReference type="InterPro" id="IPR002035">
    <property type="entry name" value="VWF_A"/>
</dbReference>
<evidence type="ECO:0000256" key="2">
    <source>
        <dbReference type="SAM" id="SignalP"/>
    </source>
</evidence>
<accession>A0A6V7UVN0</accession>
<feature type="chain" id="PRO_5027721860" description="VWFA domain-containing protein" evidence="2">
    <location>
        <begin position="29"/>
        <end position="516"/>
    </location>
</feature>
<dbReference type="PANTHER" id="PTHR24020:SF84">
    <property type="entry name" value="VWFA DOMAIN-CONTAINING PROTEIN"/>
    <property type="match status" value="1"/>
</dbReference>
<feature type="domain" description="VWFA" evidence="3">
    <location>
        <begin position="338"/>
        <end position="516"/>
    </location>
</feature>
<organism evidence="4 5">
    <name type="scientific">Meloidogyne enterolobii</name>
    <name type="common">Root-knot nematode worm</name>
    <name type="synonym">Meloidogyne mayaguensis</name>
    <dbReference type="NCBI Taxonomy" id="390850"/>
    <lineage>
        <taxon>Eukaryota</taxon>
        <taxon>Metazoa</taxon>
        <taxon>Ecdysozoa</taxon>
        <taxon>Nematoda</taxon>
        <taxon>Chromadorea</taxon>
        <taxon>Rhabditida</taxon>
        <taxon>Tylenchina</taxon>
        <taxon>Tylenchomorpha</taxon>
        <taxon>Tylenchoidea</taxon>
        <taxon>Meloidogynidae</taxon>
        <taxon>Meloidogyninae</taxon>
        <taxon>Meloidogyne</taxon>
    </lineage>
</organism>
<dbReference type="OrthoDB" id="6132182at2759"/>
<evidence type="ECO:0000259" key="3">
    <source>
        <dbReference type="PROSITE" id="PS50234"/>
    </source>
</evidence>
<dbReference type="SUPFAM" id="SSF53300">
    <property type="entry name" value="vWA-like"/>
    <property type="match status" value="1"/>
</dbReference>
<proteinExistence type="predicted"/>
<evidence type="ECO:0000256" key="1">
    <source>
        <dbReference type="SAM" id="MobiDB-lite"/>
    </source>
</evidence>
<feature type="compositionally biased region" description="Low complexity" evidence="1">
    <location>
        <begin position="224"/>
        <end position="265"/>
    </location>
</feature>
<gene>
    <name evidence="4" type="ORF">MENT_LOCUS18022</name>
</gene>
<dbReference type="PROSITE" id="PS50234">
    <property type="entry name" value="VWFA"/>
    <property type="match status" value="1"/>
</dbReference>
<keyword evidence="2" id="KW-0732">Signal</keyword>
<evidence type="ECO:0000313" key="4">
    <source>
        <dbReference type="EMBL" id="CAD2166680.1"/>
    </source>
</evidence>
<comment type="caution">
    <text evidence="4">The sequence shown here is derived from an EMBL/GenBank/DDBJ whole genome shotgun (WGS) entry which is preliminary data.</text>
</comment>
<dbReference type="SMART" id="SM00327">
    <property type="entry name" value="VWA"/>
    <property type="match status" value="1"/>
</dbReference>
<dbReference type="Gene3D" id="3.40.50.410">
    <property type="entry name" value="von Willebrand factor, type A domain"/>
    <property type="match status" value="1"/>
</dbReference>
<feature type="signal peptide" evidence="2">
    <location>
        <begin position="1"/>
        <end position="28"/>
    </location>
</feature>
<sequence length="516" mass="55570">MIPLKIFLLFPLLLIICTTFFNNNIVQAQNGGTITIKDKYIKKWRHSKTGIVGANSGANSGVNITKNSTTNLKTNFGVNKVVNPSKINLKNKTTNTNTYSTTNLGKLSNSGIQQKQTTTAKPILKNSGDDSYGGVQGAGPNLASVGASSVKPSPSSYSTITATLPPISNPPSVPSQPLQNTENYANEAITTTQVLKNNAGVAAQTSNPSTKIAEISTGGPSTLYPPISSSIEYSPSTPSPYINSNPPNYNQQNSNINSNSAPNYNQPQYALPPAISPYEVKPAQDSNAVPAVPSGDAYEASVLEQTVGVIVTTTIIPTTETLTTTIRTTTRVPPCGPDVLFVLDSTGSVRNVYEAQRGYILDVVQQMDIASDGQHVGLIIYSSKLRQRIVVNLDESLTREQFLKIVHELPYHGGITATGAALSLTIKALEKRRPSKRTLVILFTDGFTYDDWEEQSRTLLSKGVEVIVAGDAQSYLQPVLDKIAGDPSKVLLGQENNLKFWIIFDVDENCLNLNIH</sequence>
<dbReference type="Proteomes" id="UP000580250">
    <property type="component" value="Unassembled WGS sequence"/>
</dbReference>
<dbReference type="AlphaFoldDB" id="A0A6V7UVN0"/>
<dbReference type="PANTHER" id="PTHR24020">
    <property type="entry name" value="COLLAGEN ALPHA"/>
    <property type="match status" value="1"/>
</dbReference>